<comment type="catalytic activity">
    <reaction evidence="10 11">
        <text>tRNA(Arg) + L-arginine + ATP = L-arginyl-tRNA(Arg) + AMP + diphosphate</text>
        <dbReference type="Rhea" id="RHEA:20301"/>
        <dbReference type="Rhea" id="RHEA-COMP:9658"/>
        <dbReference type="Rhea" id="RHEA-COMP:9673"/>
        <dbReference type="ChEBI" id="CHEBI:30616"/>
        <dbReference type="ChEBI" id="CHEBI:32682"/>
        <dbReference type="ChEBI" id="CHEBI:33019"/>
        <dbReference type="ChEBI" id="CHEBI:78442"/>
        <dbReference type="ChEBI" id="CHEBI:78513"/>
        <dbReference type="ChEBI" id="CHEBI:456215"/>
        <dbReference type="EC" id="6.1.1.19"/>
    </reaction>
</comment>
<evidence type="ECO:0000256" key="4">
    <source>
        <dbReference type="ARBA" id="ARBA00022490"/>
    </source>
</evidence>
<dbReference type="GO" id="GO:0005524">
    <property type="term" value="F:ATP binding"/>
    <property type="evidence" value="ECO:0007669"/>
    <property type="project" value="UniProtKB-UniRule"/>
</dbReference>
<dbReference type="KEGG" id="shal:SHALO_0563"/>
<protein>
    <recommendedName>
        <fullName evidence="11">Arginine--tRNA ligase</fullName>
        <ecNumber evidence="11">6.1.1.19</ecNumber>
    </recommendedName>
    <alternativeName>
        <fullName evidence="11">Arginyl-tRNA synthetase</fullName>
        <shortName evidence="11">ArgRS</shortName>
    </alternativeName>
</protein>
<dbReference type="Gene3D" id="3.40.50.620">
    <property type="entry name" value="HUPs"/>
    <property type="match status" value="1"/>
</dbReference>
<comment type="subcellular location">
    <subcellularLocation>
        <location evidence="1 11">Cytoplasm</location>
    </subcellularLocation>
</comment>
<evidence type="ECO:0000256" key="11">
    <source>
        <dbReference type="HAMAP-Rule" id="MF_00123"/>
    </source>
</evidence>
<dbReference type="InterPro" id="IPR036695">
    <property type="entry name" value="Arg-tRNA-synth_N_sf"/>
</dbReference>
<accession>A0A1D7TH50</accession>
<evidence type="ECO:0000313" key="15">
    <source>
        <dbReference type="EMBL" id="AOO64352.1"/>
    </source>
</evidence>
<dbReference type="InterPro" id="IPR014729">
    <property type="entry name" value="Rossmann-like_a/b/a_fold"/>
</dbReference>
<dbReference type="HAMAP" id="MF_00123">
    <property type="entry name" value="Arg_tRNA_synth"/>
    <property type="match status" value="1"/>
</dbReference>
<dbReference type="CDD" id="cd00671">
    <property type="entry name" value="ArgRS_core"/>
    <property type="match status" value="1"/>
</dbReference>
<evidence type="ECO:0000256" key="1">
    <source>
        <dbReference type="ARBA" id="ARBA00004496"/>
    </source>
</evidence>
<reference evidence="16" key="1">
    <citation type="submission" date="2016-08" db="EMBL/GenBank/DDBJ databases">
        <title>Complete genome sequence of the organohalide-respiring Epsilonproteobacterium Sulfurospirillum halorespirans.</title>
        <authorList>
            <person name="Goris T."/>
            <person name="Zimmermann J."/>
            <person name="Schenz B."/>
            <person name="Lemos M."/>
            <person name="Hackermueller J."/>
            <person name="Diekert G."/>
        </authorList>
    </citation>
    <scope>NUCLEOTIDE SEQUENCE [LARGE SCALE GENOMIC DNA]</scope>
    <source>
        <strain>DSM 13726</strain>
        <strain evidence="16">PCE-M2</strain>
    </source>
</reference>
<evidence type="ECO:0000256" key="3">
    <source>
        <dbReference type="ARBA" id="ARBA00011245"/>
    </source>
</evidence>
<keyword evidence="5 11" id="KW-0436">Ligase</keyword>
<evidence type="ECO:0000256" key="5">
    <source>
        <dbReference type="ARBA" id="ARBA00022598"/>
    </source>
</evidence>
<keyword evidence="6 11" id="KW-0547">Nucleotide-binding</keyword>
<dbReference type="InterPro" id="IPR035684">
    <property type="entry name" value="ArgRS_core"/>
</dbReference>
<dbReference type="InterPro" id="IPR001278">
    <property type="entry name" value="Arg-tRNA-ligase"/>
</dbReference>
<dbReference type="AlphaFoldDB" id="A0A1D7TH50"/>
<dbReference type="RefSeq" id="WP_069477291.1">
    <property type="nucleotide sequence ID" value="NZ_CP017111.1"/>
</dbReference>
<dbReference type="SUPFAM" id="SSF47323">
    <property type="entry name" value="Anticodon-binding domain of a subclass of class I aminoacyl-tRNA synthetases"/>
    <property type="match status" value="1"/>
</dbReference>
<evidence type="ECO:0000256" key="8">
    <source>
        <dbReference type="ARBA" id="ARBA00022917"/>
    </source>
</evidence>
<dbReference type="PRINTS" id="PR01038">
    <property type="entry name" value="TRNASYNTHARG"/>
</dbReference>
<dbReference type="EMBL" id="CP017111">
    <property type="protein sequence ID" value="AOO64352.1"/>
    <property type="molecule type" value="Genomic_DNA"/>
</dbReference>
<feature type="domain" description="DALR anticodon binding" evidence="13">
    <location>
        <begin position="414"/>
        <end position="528"/>
    </location>
</feature>
<evidence type="ECO:0000256" key="10">
    <source>
        <dbReference type="ARBA" id="ARBA00049339"/>
    </source>
</evidence>
<evidence type="ECO:0000256" key="7">
    <source>
        <dbReference type="ARBA" id="ARBA00022840"/>
    </source>
</evidence>
<comment type="subunit">
    <text evidence="3 11">Monomer.</text>
</comment>
<dbReference type="InterPro" id="IPR009080">
    <property type="entry name" value="tRNAsynth_Ia_anticodon-bd"/>
</dbReference>
<dbReference type="SMART" id="SM01016">
    <property type="entry name" value="Arg_tRNA_synt_N"/>
    <property type="match status" value="1"/>
</dbReference>
<dbReference type="SUPFAM" id="SSF52374">
    <property type="entry name" value="Nucleotidylyl transferase"/>
    <property type="match status" value="1"/>
</dbReference>
<evidence type="ECO:0000256" key="9">
    <source>
        <dbReference type="ARBA" id="ARBA00023146"/>
    </source>
</evidence>
<organism evidence="15 16">
    <name type="scientific">Sulfurospirillum halorespirans DSM 13726</name>
    <dbReference type="NCBI Taxonomy" id="1193502"/>
    <lineage>
        <taxon>Bacteria</taxon>
        <taxon>Pseudomonadati</taxon>
        <taxon>Campylobacterota</taxon>
        <taxon>Epsilonproteobacteria</taxon>
        <taxon>Campylobacterales</taxon>
        <taxon>Sulfurospirillaceae</taxon>
        <taxon>Sulfurospirillum</taxon>
    </lineage>
</organism>
<dbReference type="GO" id="GO:0005737">
    <property type="term" value="C:cytoplasm"/>
    <property type="evidence" value="ECO:0007669"/>
    <property type="project" value="UniProtKB-SubCell"/>
</dbReference>
<keyword evidence="16" id="KW-1185">Reference proteome</keyword>
<evidence type="ECO:0000256" key="12">
    <source>
        <dbReference type="RuleBase" id="RU363038"/>
    </source>
</evidence>
<evidence type="ECO:0000259" key="14">
    <source>
        <dbReference type="SMART" id="SM01016"/>
    </source>
</evidence>
<dbReference type="InterPro" id="IPR005148">
    <property type="entry name" value="Arg-tRNA-synth_N"/>
</dbReference>
<name>A0A1D7TH50_9BACT</name>
<dbReference type="Proteomes" id="UP000094609">
    <property type="component" value="Chromosome"/>
</dbReference>
<keyword evidence="9 11" id="KW-0030">Aminoacyl-tRNA synthetase</keyword>
<proteinExistence type="inferred from homology"/>
<gene>
    <name evidence="11" type="primary">argS</name>
    <name evidence="15" type="ORF">SHALO_0563</name>
</gene>
<keyword evidence="7 11" id="KW-0067">ATP-binding</keyword>
<dbReference type="GO" id="GO:0006420">
    <property type="term" value="P:arginyl-tRNA aminoacylation"/>
    <property type="evidence" value="ECO:0007669"/>
    <property type="project" value="UniProtKB-UniRule"/>
</dbReference>
<dbReference type="FunFam" id="3.40.50.620:FF:000062">
    <property type="entry name" value="Arginine--tRNA ligase"/>
    <property type="match status" value="1"/>
</dbReference>
<comment type="similarity">
    <text evidence="2 11 12">Belongs to the class-I aminoacyl-tRNA synthetase family.</text>
</comment>
<dbReference type="Gene3D" id="3.30.1360.70">
    <property type="entry name" value="Arginyl tRNA synthetase N-terminal domain"/>
    <property type="match status" value="1"/>
</dbReference>
<dbReference type="EC" id="6.1.1.19" evidence="11"/>
<evidence type="ECO:0000256" key="2">
    <source>
        <dbReference type="ARBA" id="ARBA00005594"/>
    </source>
</evidence>
<dbReference type="Pfam" id="PF03485">
    <property type="entry name" value="Arg_tRNA_synt_N"/>
    <property type="match status" value="1"/>
</dbReference>
<dbReference type="InterPro" id="IPR001412">
    <property type="entry name" value="aa-tRNA-synth_I_CS"/>
</dbReference>
<dbReference type="SMART" id="SM00836">
    <property type="entry name" value="DALR_1"/>
    <property type="match status" value="1"/>
</dbReference>
<dbReference type="Pfam" id="PF05746">
    <property type="entry name" value="DALR_1"/>
    <property type="match status" value="1"/>
</dbReference>
<feature type="short sequence motif" description="'HIGH' region" evidence="11">
    <location>
        <begin position="112"/>
        <end position="122"/>
    </location>
</feature>
<dbReference type="InterPro" id="IPR008909">
    <property type="entry name" value="DALR_anticod-bd"/>
</dbReference>
<dbReference type="STRING" id="1193502.SHALO_0563"/>
<feature type="domain" description="Arginyl tRNA synthetase N-terminal" evidence="14">
    <location>
        <begin position="3"/>
        <end position="77"/>
    </location>
</feature>
<dbReference type="GO" id="GO:0004814">
    <property type="term" value="F:arginine-tRNA ligase activity"/>
    <property type="evidence" value="ECO:0007669"/>
    <property type="project" value="UniProtKB-UniRule"/>
</dbReference>
<evidence type="ECO:0000313" key="16">
    <source>
        <dbReference type="Proteomes" id="UP000094609"/>
    </source>
</evidence>
<dbReference type="SUPFAM" id="SSF55190">
    <property type="entry name" value="Arginyl-tRNA synthetase (ArgRS), N-terminal 'additional' domain"/>
    <property type="match status" value="1"/>
</dbReference>
<dbReference type="PANTHER" id="PTHR11956">
    <property type="entry name" value="ARGINYL-TRNA SYNTHETASE"/>
    <property type="match status" value="1"/>
</dbReference>
<dbReference type="PROSITE" id="PS00178">
    <property type="entry name" value="AA_TRNA_LIGASE_I"/>
    <property type="match status" value="1"/>
</dbReference>
<dbReference type="Gene3D" id="1.10.730.10">
    <property type="entry name" value="Isoleucyl-tRNA Synthetase, Domain 1"/>
    <property type="match status" value="1"/>
</dbReference>
<keyword evidence="4 11" id="KW-0963">Cytoplasm</keyword>
<dbReference type="PATRIC" id="fig|1193502.14.peg.572"/>
<keyword evidence="8 11" id="KW-0648">Protein biosynthesis</keyword>
<sequence length="528" mass="60004">MKKSVIRAIKEKLQREFVLEKPTNLSFGHYATPIAFSLAKELKKSPIAIAEEIATQFDLGEIFQEVTPIKGYINFKLSESFLNQYATWAIQNEALFGKDDQTETILLEYVSANPTGPLHIGHARGAVFGDALARIGKHLGYKITTEYYVNDAGNQVDLLGLSLYLSGREHILGLHVNWPEEFYRGEYIIDLAHVAKVELGDAIFEDEANIKTLSVWGKDKMLELIKSNLADVGIEFEQFVSEKSLYDKWDESFVKLQKHDKTYKEGGKTWIRSTELGDEKDRVVVREDGRPTYLAGDIIYHDNKFQRGYDRYINIWGADHHGYIARVKAAINFLGYDEQKLEVLLAQMVSLLKGGEPYKMSKRAGNFILMSDVVSEVGSDALRFVFLSKKSDTHLEFDVDVFKQEDSNNPIFYINYAHARINQIFAKAEKSLSDVQDVTLENLSEEAHNLLFSALLLPEVLEDAFNSRQVQKVTEYLKNLAASLHKFYNENRVVGSEDEEKFLKLFAVVALSLRVGLKLIGINAKDKM</sequence>
<dbReference type="Pfam" id="PF00750">
    <property type="entry name" value="tRNA-synt_1d"/>
    <property type="match status" value="1"/>
</dbReference>
<dbReference type="NCBIfam" id="TIGR00456">
    <property type="entry name" value="argS"/>
    <property type="match status" value="1"/>
</dbReference>
<evidence type="ECO:0000256" key="6">
    <source>
        <dbReference type="ARBA" id="ARBA00022741"/>
    </source>
</evidence>
<dbReference type="PANTHER" id="PTHR11956:SF5">
    <property type="entry name" value="ARGININE--TRNA LIGASE, CYTOPLASMIC"/>
    <property type="match status" value="1"/>
</dbReference>
<evidence type="ECO:0000259" key="13">
    <source>
        <dbReference type="SMART" id="SM00836"/>
    </source>
</evidence>